<keyword evidence="1" id="KW-0472">Membrane</keyword>
<organism evidence="2">
    <name type="scientific">Planktothricoides sp. SpSt-374</name>
    <dbReference type="NCBI Taxonomy" id="2282167"/>
    <lineage>
        <taxon>Bacteria</taxon>
        <taxon>Bacillati</taxon>
        <taxon>Cyanobacteriota</taxon>
        <taxon>Cyanophyceae</taxon>
        <taxon>Oscillatoriophycideae</taxon>
        <taxon>Oscillatoriales</taxon>
        <taxon>Oscillatoriaceae</taxon>
        <taxon>Planktothricoides</taxon>
    </lineage>
</organism>
<evidence type="ECO:0000256" key="1">
    <source>
        <dbReference type="SAM" id="Phobius"/>
    </source>
</evidence>
<gene>
    <name evidence="2" type="ORF">ENR15_10360</name>
</gene>
<dbReference type="EMBL" id="DSPX01000100">
    <property type="protein sequence ID" value="HGG01027.1"/>
    <property type="molecule type" value="Genomic_DNA"/>
</dbReference>
<keyword evidence="1" id="KW-1133">Transmembrane helix</keyword>
<feature type="transmembrane region" description="Helical" evidence="1">
    <location>
        <begin position="262"/>
        <end position="279"/>
    </location>
</feature>
<reference evidence="2" key="1">
    <citation type="journal article" date="2020" name="mSystems">
        <title>Genome- and Community-Level Interaction Insights into Carbon Utilization and Element Cycling Functions of Hydrothermarchaeota in Hydrothermal Sediment.</title>
        <authorList>
            <person name="Zhou Z."/>
            <person name="Liu Y."/>
            <person name="Xu W."/>
            <person name="Pan J."/>
            <person name="Luo Z.H."/>
            <person name="Li M."/>
        </authorList>
    </citation>
    <scope>NUCLEOTIDE SEQUENCE [LARGE SCALE GENOMIC DNA]</scope>
    <source>
        <strain evidence="2">SpSt-374</strain>
    </source>
</reference>
<name>A0A7C3ZX72_9CYAN</name>
<feature type="transmembrane region" description="Helical" evidence="1">
    <location>
        <begin position="14"/>
        <end position="37"/>
    </location>
</feature>
<feature type="transmembrane region" description="Helical" evidence="1">
    <location>
        <begin position="99"/>
        <end position="122"/>
    </location>
</feature>
<feature type="transmembrane region" description="Helical" evidence="1">
    <location>
        <begin position="291"/>
        <end position="308"/>
    </location>
</feature>
<accession>A0A7C3ZX72</accession>
<proteinExistence type="predicted"/>
<comment type="caution">
    <text evidence="2">The sequence shown here is derived from an EMBL/GenBank/DDBJ whole genome shotgun (WGS) entry which is preliminary data.</text>
</comment>
<evidence type="ECO:0008006" key="3">
    <source>
        <dbReference type="Google" id="ProtNLM"/>
    </source>
</evidence>
<evidence type="ECO:0000313" key="2">
    <source>
        <dbReference type="EMBL" id="HGG01027.1"/>
    </source>
</evidence>
<feature type="transmembrane region" description="Helical" evidence="1">
    <location>
        <begin position="237"/>
        <end position="256"/>
    </location>
</feature>
<feature type="transmembrane region" description="Helical" evidence="1">
    <location>
        <begin position="203"/>
        <end position="225"/>
    </location>
</feature>
<sequence>MAIKLLNSGYGSKLFFCITAFITTFALSLILKIYPVLGSGSESSQSEIEGETISTLSFTHIFAILFFVIALSLLHIFSHQILTWMHHKFAHASHQKGHDFQVIASSLGGGIAISYVFLHLLPELNHVHPDLEKINPYITLSGFMLFYGLDNLADKLATPTKSNEWDFVKKKSQLAKYDFNLEIGFLFIYNALIVYTLPEQFRLGRVSVILYMLAMLLHVFSNDHLLEEHYLKPFKSWGCYVLGAAPIVGAIADLLIPSSSLISGILTALLAGFILLNVFKKELPDNAKSSFAWFSAGAIGFGIMLYFAH</sequence>
<protein>
    <recommendedName>
        <fullName evidence="3">Zinc/iron permease</fullName>
    </recommendedName>
</protein>
<dbReference type="AlphaFoldDB" id="A0A7C3ZX72"/>
<feature type="transmembrane region" description="Helical" evidence="1">
    <location>
        <begin position="134"/>
        <end position="153"/>
    </location>
</feature>
<feature type="transmembrane region" description="Helical" evidence="1">
    <location>
        <begin position="57"/>
        <end position="78"/>
    </location>
</feature>
<feature type="transmembrane region" description="Helical" evidence="1">
    <location>
        <begin position="179"/>
        <end position="197"/>
    </location>
</feature>
<keyword evidence="1" id="KW-0812">Transmembrane</keyword>